<evidence type="ECO:0000256" key="2">
    <source>
        <dbReference type="PROSITE-ProRule" id="PRU00459"/>
    </source>
</evidence>
<dbReference type="SMART" id="SM00561">
    <property type="entry name" value="MBT"/>
    <property type="match status" value="2"/>
</dbReference>
<dbReference type="PANTHER" id="PTHR12247">
    <property type="entry name" value="POLYCOMB GROUP PROTEIN"/>
    <property type="match status" value="1"/>
</dbReference>
<dbReference type="InterPro" id="IPR050548">
    <property type="entry name" value="PcG_chromatin_remod_factors"/>
</dbReference>
<dbReference type="InterPro" id="IPR004092">
    <property type="entry name" value="Mbt"/>
</dbReference>
<sequence>MTMLKKNYRSSKYGSRVEKVSKCKVHFHGPPGFSWDSFIKSSPESRIAPDSNFPNLSSLLICNDSGVRLAALWGVDSSYILILGSLYDYWTDCTSPFIHPVGWCSKNGVDITPPHCYESPAEFDWDEYLEKTNSVAMPNQLFKPSNPIPFNIGHQIEVVDKRSPRLLRRATIAGVESHMLTLHFDALDSEIYDYTVDEDCEDIHVVGWGLATGHPIADEYEVDDLENENSFPVCPNHKVCRSVCSVKGPSVAFHSKVKDCRFAKQHIGETGNFTGRVVVFEDKFYDIGGVESNHGEVESSPTIVVPKPKLSNSSGIILLMGRAFSCLLTRELPR</sequence>
<dbReference type="EMBL" id="CAXLJM020000033">
    <property type="protein sequence ID" value="CAL8101556.1"/>
    <property type="molecule type" value="Genomic_DNA"/>
</dbReference>
<feature type="repeat" description="MBT" evidence="2">
    <location>
        <begin position="123"/>
        <end position="219"/>
    </location>
</feature>
<dbReference type="Pfam" id="PF02820">
    <property type="entry name" value="MBT"/>
    <property type="match status" value="2"/>
</dbReference>
<protein>
    <submittedName>
        <fullName evidence="3">Uncharacterized protein</fullName>
    </submittedName>
</protein>
<organism evidence="3 4">
    <name type="scientific">Orchesella dallaii</name>
    <dbReference type="NCBI Taxonomy" id="48710"/>
    <lineage>
        <taxon>Eukaryota</taxon>
        <taxon>Metazoa</taxon>
        <taxon>Ecdysozoa</taxon>
        <taxon>Arthropoda</taxon>
        <taxon>Hexapoda</taxon>
        <taxon>Collembola</taxon>
        <taxon>Entomobryomorpha</taxon>
        <taxon>Entomobryoidea</taxon>
        <taxon>Orchesellidae</taxon>
        <taxon>Orchesellinae</taxon>
        <taxon>Orchesella</taxon>
    </lineage>
</organism>
<gene>
    <name evidence="3" type="ORF">ODALV1_LOCUS10878</name>
</gene>
<comment type="caution">
    <text evidence="3">The sequence shown here is derived from an EMBL/GenBank/DDBJ whole genome shotgun (WGS) entry which is preliminary data.</text>
</comment>
<dbReference type="Proteomes" id="UP001642540">
    <property type="component" value="Unassembled WGS sequence"/>
</dbReference>
<dbReference type="Gene3D" id="2.30.30.140">
    <property type="match status" value="2"/>
</dbReference>
<keyword evidence="4" id="KW-1185">Reference proteome</keyword>
<evidence type="ECO:0000256" key="1">
    <source>
        <dbReference type="ARBA" id="ARBA00022737"/>
    </source>
</evidence>
<name>A0ABP1QFV5_9HEXA</name>
<proteinExistence type="predicted"/>
<reference evidence="3 4" key="1">
    <citation type="submission" date="2024-08" db="EMBL/GenBank/DDBJ databases">
        <authorList>
            <person name="Cucini C."/>
            <person name="Frati F."/>
        </authorList>
    </citation>
    <scope>NUCLEOTIDE SEQUENCE [LARGE SCALE GENOMIC DNA]</scope>
</reference>
<accession>A0ABP1QFV5</accession>
<keyword evidence="1" id="KW-0677">Repeat</keyword>
<dbReference type="SUPFAM" id="SSF63748">
    <property type="entry name" value="Tudor/PWWP/MBT"/>
    <property type="match status" value="2"/>
</dbReference>
<dbReference type="PROSITE" id="PS51079">
    <property type="entry name" value="MBT"/>
    <property type="match status" value="2"/>
</dbReference>
<evidence type="ECO:0000313" key="4">
    <source>
        <dbReference type="Proteomes" id="UP001642540"/>
    </source>
</evidence>
<dbReference type="PANTHER" id="PTHR12247:SF131">
    <property type="entry name" value="LD05287P"/>
    <property type="match status" value="1"/>
</dbReference>
<evidence type="ECO:0000313" key="3">
    <source>
        <dbReference type="EMBL" id="CAL8101556.1"/>
    </source>
</evidence>
<feature type="repeat" description="MBT" evidence="2">
    <location>
        <begin position="1"/>
        <end position="114"/>
    </location>
</feature>